<comment type="caution">
    <text evidence="1">The sequence shown here is derived from an EMBL/GenBank/DDBJ whole genome shotgun (WGS) entry which is preliminary data.</text>
</comment>
<gene>
    <name evidence="1" type="ORF">WICPIJ_009631</name>
</gene>
<proteinExistence type="predicted"/>
<evidence type="ECO:0000313" key="2">
    <source>
        <dbReference type="Proteomes" id="UP000774326"/>
    </source>
</evidence>
<dbReference type="Proteomes" id="UP000774326">
    <property type="component" value="Unassembled WGS sequence"/>
</dbReference>
<organism evidence="1 2">
    <name type="scientific">Wickerhamomyces pijperi</name>
    <name type="common">Yeast</name>
    <name type="synonym">Pichia pijperi</name>
    <dbReference type="NCBI Taxonomy" id="599730"/>
    <lineage>
        <taxon>Eukaryota</taxon>
        <taxon>Fungi</taxon>
        <taxon>Dikarya</taxon>
        <taxon>Ascomycota</taxon>
        <taxon>Saccharomycotina</taxon>
        <taxon>Saccharomycetes</taxon>
        <taxon>Phaffomycetales</taxon>
        <taxon>Wickerhamomycetaceae</taxon>
        <taxon>Wickerhamomyces</taxon>
    </lineage>
</organism>
<protein>
    <submittedName>
        <fullName evidence="1">Uncharacterized protein</fullName>
    </submittedName>
</protein>
<dbReference type="EMBL" id="JAEUBG010005555">
    <property type="protein sequence ID" value="KAH3674250.1"/>
    <property type="molecule type" value="Genomic_DNA"/>
</dbReference>
<reference evidence="1" key="2">
    <citation type="submission" date="2021-01" db="EMBL/GenBank/DDBJ databases">
        <authorList>
            <person name="Schikora-Tamarit M.A."/>
        </authorList>
    </citation>
    <scope>NUCLEOTIDE SEQUENCE</scope>
    <source>
        <strain evidence="1">CBS2887</strain>
    </source>
</reference>
<name>A0A9P8PMK6_WICPI</name>
<sequence length="92" mass="10274">MQASARLRFLKQERRKRICKPGTVGYIFPLLWAFEVGRNLKSCTGLLSDVLIPALLENPKHIAGGISVGNYETTIHLKTTTDPKVSWPSSSY</sequence>
<evidence type="ECO:0000313" key="1">
    <source>
        <dbReference type="EMBL" id="KAH3674250.1"/>
    </source>
</evidence>
<keyword evidence="2" id="KW-1185">Reference proteome</keyword>
<accession>A0A9P8PMK6</accession>
<dbReference type="AlphaFoldDB" id="A0A9P8PMK6"/>
<reference evidence="1" key="1">
    <citation type="journal article" date="2021" name="Open Biol.">
        <title>Shared evolutionary footprints suggest mitochondrial oxidative damage underlies multiple complex I losses in fungi.</title>
        <authorList>
            <person name="Schikora-Tamarit M.A."/>
            <person name="Marcet-Houben M."/>
            <person name="Nosek J."/>
            <person name="Gabaldon T."/>
        </authorList>
    </citation>
    <scope>NUCLEOTIDE SEQUENCE</scope>
    <source>
        <strain evidence="1">CBS2887</strain>
    </source>
</reference>